<name>A0A975KAT1_9SPHN</name>
<organism evidence="1 2">
    <name type="scientific">Sphingobium phenoxybenzoativorans</name>
    <dbReference type="NCBI Taxonomy" id="1592790"/>
    <lineage>
        <taxon>Bacteria</taxon>
        <taxon>Pseudomonadati</taxon>
        <taxon>Pseudomonadota</taxon>
        <taxon>Alphaproteobacteria</taxon>
        <taxon>Sphingomonadales</taxon>
        <taxon>Sphingomonadaceae</taxon>
        <taxon>Sphingobium</taxon>
    </lineage>
</organism>
<evidence type="ECO:0000313" key="1">
    <source>
        <dbReference type="EMBL" id="QUT07955.1"/>
    </source>
</evidence>
<dbReference type="EMBL" id="CP073910">
    <property type="protein sequence ID" value="QUT07955.1"/>
    <property type="molecule type" value="Genomic_DNA"/>
</dbReference>
<sequence>MQIDEARLAEVQARGLSSGGHSGIEAGLCAMEAAAYIAGEPWSDHPQCACPVITAFMISWNDNLSDEDRNRLILPLVPLTIGTRSTEYVEKRRALMAMDWYIRVQTPAWLRLAGLTKQADTLAGIPEITDMAKVPSIQPALEAVQKDASAARSAARSAAWSAARSAARSAAWSAARSAAESAAWSAAWSAARSAAESAAWSAAESAARSAAESAARSAAESAAWSAARSAVRDVLKPTELSLQDSALDLIRRMCAVKEPVQ</sequence>
<protein>
    <submittedName>
        <fullName evidence="1">Uncharacterized protein</fullName>
    </submittedName>
</protein>
<gene>
    <name evidence="1" type="ORF">KFK14_11510</name>
</gene>
<dbReference type="RefSeq" id="WP_212610905.1">
    <property type="nucleotide sequence ID" value="NZ_CP073910.1"/>
</dbReference>
<proteinExistence type="predicted"/>
<dbReference type="Proteomes" id="UP000681425">
    <property type="component" value="Chromosome"/>
</dbReference>
<evidence type="ECO:0000313" key="2">
    <source>
        <dbReference type="Proteomes" id="UP000681425"/>
    </source>
</evidence>
<keyword evidence="2" id="KW-1185">Reference proteome</keyword>
<dbReference type="KEGG" id="spph:KFK14_11510"/>
<accession>A0A975KAT1</accession>
<reference evidence="1" key="1">
    <citation type="submission" date="2021-04" db="EMBL/GenBank/DDBJ databases">
        <title>Isolation of p-tert-butylphenol degrading bacteria Sphingobium phenoxybenzoativorans Tas13 from active sludge.</title>
        <authorList>
            <person name="Li Y."/>
        </authorList>
    </citation>
    <scope>NUCLEOTIDE SEQUENCE</scope>
    <source>
        <strain evidence="1">Tas13</strain>
    </source>
</reference>
<dbReference type="AlphaFoldDB" id="A0A975KAT1"/>